<sequence length="289" mass="30524">MSTRTIDFASGGVRLKGDLHLPDDATAPVPAVVYGPGFGGVKEMLIPSYAKALNRAGIAVLAFDYAGFGSSEGQPRQHLDLDAQQQGYRDALDYLIACPGIAPGRLGVFGTSMSGGHALAVAATDARVRSTVVLIPFTGLDVSAQPAELLTAAEEAATRMASGEPPQMIANSGKPGELAAMNSDGAWEWVGRMAADAPTFRNVVTLASLWNVANYHPATDVFDISTPVHAVLAVDDGITPAAAARKALEPISGVEIVEFPQTHFEFFDHHLHETVDLTTQWFTADLLSR</sequence>
<dbReference type="EMBL" id="JAAXLS010000009">
    <property type="protein sequence ID" value="NKQ54404.1"/>
    <property type="molecule type" value="Genomic_DNA"/>
</dbReference>
<dbReference type="GO" id="GO:0016787">
    <property type="term" value="F:hydrolase activity"/>
    <property type="evidence" value="ECO:0007669"/>
    <property type="project" value="UniProtKB-KW"/>
</dbReference>
<accession>A0ABX1J417</accession>
<dbReference type="PANTHER" id="PTHR22946:SF9">
    <property type="entry name" value="POLYKETIDE TRANSFERASE AF380"/>
    <property type="match status" value="1"/>
</dbReference>
<dbReference type="InterPro" id="IPR000073">
    <property type="entry name" value="AB_hydrolase_1"/>
</dbReference>
<name>A0ABX1J417_9PSEU</name>
<keyword evidence="1 4" id="KW-0378">Hydrolase</keyword>
<protein>
    <submittedName>
        <fullName evidence="4">Alpha/beta fold hydrolase</fullName>
    </submittedName>
</protein>
<evidence type="ECO:0000256" key="1">
    <source>
        <dbReference type="ARBA" id="ARBA00022801"/>
    </source>
</evidence>
<dbReference type="Gene3D" id="3.40.50.1820">
    <property type="entry name" value="alpha/beta hydrolase"/>
    <property type="match status" value="1"/>
</dbReference>
<dbReference type="Gene3D" id="1.10.10.800">
    <property type="match status" value="1"/>
</dbReference>
<dbReference type="RefSeq" id="WP_168516273.1">
    <property type="nucleotide sequence ID" value="NZ_JAAXLS010000009.1"/>
</dbReference>
<reference evidence="4 5" key="1">
    <citation type="submission" date="2020-04" db="EMBL/GenBank/DDBJ databases">
        <title>Novel species.</title>
        <authorList>
            <person name="Teo W.F.A."/>
            <person name="Lipun K."/>
            <person name="Srisuk N."/>
            <person name="Duangmal K."/>
        </authorList>
    </citation>
    <scope>NUCLEOTIDE SEQUENCE [LARGE SCALE GENOMIC DNA]</scope>
    <source>
        <strain evidence="4 5">K13G38</strain>
    </source>
</reference>
<comment type="similarity">
    <text evidence="2">Belongs to the AB hydrolase superfamily. FUS2 hydrolase family.</text>
</comment>
<evidence type="ECO:0000256" key="2">
    <source>
        <dbReference type="ARBA" id="ARBA00038115"/>
    </source>
</evidence>
<organism evidence="4 5">
    <name type="scientific">Amycolatopsis acididurans</name>
    <dbReference type="NCBI Taxonomy" id="2724524"/>
    <lineage>
        <taxon>Bacteria</taxon>
        <taxon>Bacillati</taxon>
        <taxon>Actinomycetota</taxon>
        <taxon>Actinomycetes</taxon>
        <taxon>Pseudonocardiales</taxon>
        <taxon>Pseudonocardiaceae</taxon>
        <taxon>Amycolatopsis</taxon>
    </lineage>
</organism>
<evidence type="ECO:0000259" key="3">
    <source>
        <dbReference type="Pfam" id="PF12697"/>
    </source>
</evidence>
<dbReference type="InterPro" id="IPR050261">
    <property type="entry name" value="FrsA_esterase"/>
</dbReference>
<dbReference type="PANTHER" id="PTHR22946">
    <property type="entry name" value="DIENELACTONE HYDROLASE DOMAIN-CONTAINING PROTEIN-RELATED"/>
    <property type="match status" value="1"/>
</dbReference>
<dbReference type="Proteomes" id="UP000715441">
    <property type="component" value="Unassembled WGS sequence"/>
</dbReference>
<proteinExistence type="inferred from homology"/>
<keyword evidence="5" id="KW-1185">Reference proteome</keyword>
<evidence type="ECO:0000313" key="5">
    <source>
        <dbReference type="Proteomes" id="UP000715441"/>
    </source>
</evidence>
<comment type="caution">
    <text evidence="4">The sequence shown here is derived from an EMBL/GenBank/DDBJ whole genome shotgun (WGS) entry which is preliminary data.</text>
</comment>
<feature type="domain" description="AB hydrolase-1" evidence="3">
    <location>
        <begin position="36"/>
        <end position="276"/>
    </location>
</feature>
<gene>
    <name evidence="4" type="ORF">HFP15_16075</name>
</gene>
<dbReference type="Pfam" id="PF12697">
    <property type="entry name" value="Abhydrolase_6"/>
    <property type="match status" value="1"/>
</dbReference>
<dbReference type="SUPFAM" id="SSF53474">
    <property type="entry name" value="alpha/beta-Hydrolases"/>
    <property type="match status" value="1"/>
</dbReference>
<dbReference type="InterPro" id="IPR029058">
    <property type="entry name" value="AB_hydrolase_fold"/>
</dbReference>
<evidence type="ECO:0000313" key="4">
    <source>
        <dbReference type="EMBL" id="NKQ54404.1"/>
    </source>
</evidence>